<dbReference type="AlphaFoldDB" id="A0A1V6PZD6"/>
<evidence type="ECO:0000313" key="3">
    <source>
        <dbReference type="Proteomes" id="UP000191672"/>
    </source>
</evidence>
<comment type="caution">
    <text evidence="2">The sequence shown here is derived from an EMBL/GenBank/DDBJ whole genome shotgun (WGS) entry which is preliminary data.</text>
</comment>
<proteinExistence type="predicted"/>
<accession>A0A1V6PZD6</accession>
<feature type="transmembrane region" description="Helical" evidence="1">
    <location>
        <begin position="79"/>
        <end position="103"/>
    </location>
</feature>
<reference evidence="3" key="1">
    <citation type="journal article" date="2017" name="Nat. Microbiol.">
        <title>Global analysis of biosynthetic gene clusters reveals vast potential of secondary metabolite production in Penicillium species.</title>
        <authorList>
            <person name="Nielsen J.C."/>
            <person name="Grijseels S."/>
            <person name="Prigent S."/>
            <person name="Ji B."/>
            <person name="Dainat J."/>
            <person name="Nielsen K.F."/>
            <person name="Frisvad J.C."/>
            <person name="Workman M."/>
            <person name="Nielsen J."/>
        </authorList>
    </citation>
    <scope>NUCLEOTIDE SEQUENCE [LARGE SCALE GENOMIC DNA]</scope>
    <source>
        <strain evidence="3">IBT 31811</strain>
    </source>
</reference>
<evidence type="ECO:0000313" key="2">
    <source>
        <dbReference type="EMBL" id="OQD82137.1"/>
    </source>
</evidence>
<evidence type="ECO:0000256" key="1">
    <source>
        <dbReference type="SAM" id="Phobius"/>
    </source>
</evidence>
<dbReference type="Proteomes" id="UP000191672">
    <property type="component" value="Unassembled WGS sequence"/>
</dbReference>
<name>A0A1V6PZD6_9EURO</name>
<gene>
    <name evidence="2" type="ORF">PENANT_c023G02689</name>
</gene>
<keyword evidence="3" id="KW-1185">Reference proteome</keyword>
<keyword evidence="1" id="KW-0812">Transmembrane</keyword>
<protein>
    <submittedName>
        <fullName evidence="2">Uncharacterized protein</fullName>
    </submittedName>
</protein>
<keyword evidence="1" id="KW-1133">Transmembrane helix</keyword>
<sequence length="105" mass="11794">MFMYKSKRSPSSALNFQGALPQTYTDRQMLGFIMGLSIRSLARTREPFMSSGSHVSCWAWERSDISRGMTYDAAKNMSGAVLMVVVTIYDPACICALILQLHYNL</sequence>
<dbReference type="EMBL" id="MDYN01000023">
    <property type="protein sequence ID" value="OQD82137.1"/>
    <property type="molecule type" value="Genomic_DNA"/>
</dbReference>
<organism evidence="2 3">
    <name type="scientific">Penicillium antarcticum</name>
    <dbReference type="NCBI Taxonomy" id="416450"/>
    <lineage>
        <taxon>Eukaryota</taxon>
        <taxon>Fungi</taxon>
        <taxon>Dikarya</taxon>
        <taxon>Ascomycota</taxon>
        <taxon>Pezizomycotina</taxon>
        <taxon>Eurotiomycetes</taxon>
        <taxon>Eurotiomycetidae</taxon>
        <taxon>Eurotiales</taxon>
        <taxon>Aspergillaceae</taxon>
        <taxon>Penicillium</taxon>
    </lineage>
</organism>
<keyword evidence="1" id="KW-0472">Membrane</keyword>